<sequence length="428" mass="45890">MNPKAPEPPRPRNPEAQSPEAPQVQSPLRPRTPEAQSPEPPESRAPRDRPSPEPPESRAPRDRPSPEPRAPSRRGQRGDGWRLLREAQSKSDRSSCERGLSRSRRGILPLAWGHSPPIPGVPDTPLRPGPGLGASPARVVRGARGSALLSARRPRRPLVPPRQVDRGVLDWEASGCGVGVRGSHLRSPARAPARFPDGPLPGVAALRPWSERRGTPANGNRNPLPGSTCGPGRVLGAAPLQAPPQDPPLREGGGSPAAGDAPWSRDLDSDPDPDPDRTRHPRPAMARLGRLLLLALLVAGAAPLGGRWGPGARRLRVHPTGNLWATGESGGRSPPPPGLRSLGLQRAGTRDPSDFTGHFMGKKSLEPPSLSPLEIAPHTFPRDPRLQLSHDLLRTLLLQKAVGATPRGPPPHPQYRKLSVRMLQKCCQ</sequence>
<comment type="similarity">
    <text evidence="3">Belongs to the bombesin/neuromedin-B/ranatensin family.</text>
</comment>
<feature type="compositionally biased region" description="Basic and acidic residues" evidence="6">
    <location>
        <begin position="263"/>
        <end position="278"/>
    </location>
</feature>
<feature type="compositionally biased region" description="Basic and acidic residues" evidence="6">
    <location>
        <begin position="76"/>
        <end position="100"/>
    </location>
</feature>
<keyword evidence="7" id="KW-1185">Reference proteome</keyword>
<dbReference type="Proteomes" id="UP001652624">
    <property type="component" value="Chromosome 20"/>
</dbReference>
<dbReference type="RefSeq" id="XP_060035757.1">
    <property type="nucleotide sequence ID" value="XM_060179774.1"/>
</dbReference>
<evidence type="ECO:0000256" key="6">
    <source>
        <dbReference type="SAM" id="MobiDB-lite"/>
    </source>
</evidence>
<feature type="region of interest" description="Disordered" evidence="6">
    <location>
        <begin position="322"/>
        <end position="370"/>
    </location>
</feature>
<feature type="region of interest" description="Disordered" evidence="6">
    <location>
        <begin position="175"/>
        <end position="282"/>
    </location>
</feature>
<name>A0ABM3WGS1_ERIEU</name>
<evidence type="ECO:0000256" key="2">
    <source>
        <dbReference type="ARBA" id="ARBA00004613"/>
    </source>
</evidence>
<comment type="subcellular location">
    <subcellularLocation>
        <location evidence="1">Cell projection</location>
        <location evidence="1">Neuron projection</location>
    </subcellularLocation>
    <subcellularLocation>
        <location evidence="2">Secreted</location>
    </subcellularLocation>
</comment>
<dbReference type="GeneID" id="103115711"/>
<dbReference type="PANTHER" id="PTHR16866">
    <property type="entry name" value="GASTRIN-RELEASING PEPTIDE"/>
    <property type="match status" value="1"/>
</dbReference>
<organism evidence="7 8">
    <name type="scientific">Erinaceus europaeus</name>
    <name type="common">Western European hedgehog</name>
    <dbReference type="NCBI Taxonomy" id="9365"/>
    <lineage>
        <taxon>Eukaryota</taxon>
        <taxon>Metazoa</taxon>
        <taxon>Chordata</taxon>
        <taxon>Craniata</taxon>
        <taxon>Vertebrata</taxon>
        <taxon>Euteleostomi</taxon>
        <taxon>Mammalia</taxon>
        <taxon>Eutheria</taxon>
        <taxon>Laurasiatheria</taxon>
        <taxon>Eulipotyphla</taxon>
        <taxon>Erinaceidae</taxon>
        <taxon>Erinaceinae</taxon>
        <taxon>Erinaceus</taxon>
    </lineage>
</organism>
<feature type="compositionally biased region" description="Basic and acidic residues" evidence="6">
    <location>
        <begin position="41"/>
        <end position="66"/>
    </location>
</feature>
<proteinExistence type="inferred from homology"/>
<accession>A0ABM3WGS1</accession>
<protein>
    <submittedName>
        <fullName evidence="8">Neuromedin-B</fullName>
    </submittedName>
</protein>
<dbReference type="InterPro" id="IPR000874">
    <property type="entry name" value="Bombesin"/>
</dbReference>
<evidence type="ECO:0000313" key="7">
    <source>
        <dbReference type="Proteomes" id="UP001652624"/>
    </source>
</evidence>
<feature type="region of interest" description="Disordered" evidence="6">
    <location>
        <begin position="1"/>
        <end position="139"/>
    </location>
</feature>
<evidence type="ECO:0000256" key="5">
    <source>
        <dbReference type="ARBA" id="ARBA00022815"/>
    </source>
</evidence>
<keyword evidence="4" id="KW-0964">Secreted</keyword>
<keyword evidence="5" id="KW-0027">Amidation</keyword>
<reference evidence="8" key="1">
    <citation type="submission" date="2025-08" db="UniProtKB">
        <authorList>
            <consortium name="RefSeq"/>
        </authorList>
    </citation>
    <scope>IDENTIFICATION</scope>
</reference>
<gene>
    <name evidence="8" type="primary">NMB</name>
</gene>
<feature type="compositionally biased region" description="Pro residues" evidence="6">
    <location>
        <begin position="116"/>
        <end position="128"/>
    </location>
</feature>
<evidence type="ECO:0000256" key="1">
    <source>
        <dbReference type="ARBA" id="ARBA00004487"/>
    </source>
</evidence>
<evidence type="ECO:0000256" key="4">
    <source>
        <dbReference type="ARBA" id="ARBA00022525"/>
    </source>
</evidence>
<dbReference type="PANTHER" id="PTHR16866:SF3">
    <property type="entry name" value="NEUROMEDIN-B"/>
    <property type="match status" value="1"/>
</dbReference>
<evidence type="ECO:0000256" key="3">
    <source>
        <dbReference type="ARBA" id="ARBA00010012"/>
    </source>
</evidence>
<evidence type="ECO:0000313" key="8">
    <source>
        <dbReference type="RefSeq" id="XP_060035757.1"/>
    </source>
</evidence>